<dbReference type="EMBL" id="UYIV01000001">
    <property type="protein sequence ID" value="VDH04040.1"/>
    <property type="molecule type" value="Genomic_DNA"/>
</dbReference>
<organism evidence="3 4">
    <name type="scientific">Bergeyella zoohelcum</name>
    <dbReference type="NCBI Taxonomy" id="1015"/>
    <lineage>
        <taxon>Bacteria</taxon>
        <taxon>Pseudomonadati</taxon>
        <taxon>Bacteroidota</taxon>
        <taxon>Flavobacteriia</taxon>
        <taxon>Flavobacteriales</taxon>
        <taxon>Weeksellaceae</taxon>
        <taxon>Bergeyella</taxon>
    </lineage>
</organism>
<dbReference type="Proteomes" id="UP000270205">
    <property type="component" value="Unassembled WGS sequence"/>
</dbReference>
<dbReference type="Gene3D" id="3.50.80.10">
    <property type="entry name" value="D-tyrosyl-tRNA(Tyr) deacylase"/>
    <property type="match status" value="1"/>
</dbReference>
<comment type="caution">
    <text evidence="3">The sequence shown here is derived from an EMBL/GenBank/DDBJ whole genome shotgun (WGS) entry which is preliminary data.</text>
</comment>
<dbReference type="EC" id="3.1.1.96" evidence="2"/>
<keyword evidence="2 3" id="KW-0378">Hydrolase</keyword>
<dbReference type="InterPro" id="IPR023509">
    <property type="entry name" value="DTD-like_sf"/>
</dbReference>
<dbReference type="CDD" id="cd00563">
    <property type="entry name" value="Dtyr_deacylase"/>
    <property type="match status" value="1"/>
</dbReference>
<dbReference type="GO" id="GO:0043908">
    <property type="term" value="F:Ser(Gly)-tRNA(Ala) hydrolase activity"/>
    <property type="evidence" value="ECO:0007669"/>
    <property type="project" value="UniProtKB-UniRule"/>
</dbReference>
<dbReference type="GO" id="GO:0005737">
    <property type="term" value="C:cytoplasm"/>
    <property type="evidence" value="ECO:0007669"/>
    <property type="project" value="UniProtKB-SubCell"/>
</dbReference>
<evidence type="ECO:0000256" key="2">
    <source>
        <dbReference type="HAMAP-Rule" id="MF_00518"/>
    </source>
</evidence>
<dbReference type="NCBIfam" id="TIGR00256">
    <property type="entry name" value="D-aminoacyl-tRNA deacylase"/>
    <property type="match status" value="1"/>
</dbReference>
<proteinExistence type="inferred from homology"/>
<dbReference type="GO" id="GO:0051500">
    <property type="term" value="F:D-tyrosyl-tRNA(Tyr) deacylase activity"/>
    <property type="evidence" value="ECO:0007669"/>
    <property type="project" value="TreeGrafter"/>
</dbReference>
<protein>
    <recommendedName>
        <fullName evidence="2">D-aminoacyl-tRNA deacylase</fullName>
        <shortName evidence="2">DTD</shortName>
        <ecNumber evidence="2">3.1.1.96</ecNumber>
    </recommendedName>
    <alternativeName>
        <fullName evidence="2">Gly-tRNA(Ala) deacylase</fullName>
        <ecNumber evidence="2">3.1.1.-</ecNumber>
    </alternativeName>
</protein>
<evidence type="ECO:0000313" key="3">
    <source>
        <dbReference type="EMBL" id="VDH04040.1"/>
    </source>
</evidence>
<dbReference type="FunFam" id="3.50.80.10:FF:000001">
    <property type="entry name" value="D-aminoacyl-tRNA deacylase"/>
    <property type="match status" value="1"/>
</dbReference>
<evidence type="ECO:0000313" key="4">
    <source>
        <dbReference type="Proteomes" id="UP000270205"/>
    </source>
</evidence>
<comment type="catalytic activity">
    <reaction evidence="2">
        <text>glycyl-tRNA(Ala) + H2O = tRNA(Ala) + glycine + H(+)</text>
        <dbReference type="Rhea" id="RHEA:53744"/>
        <dbReference type="Rhea" id="RHEA-COMP:9657"/>
        <dbReference type="Rhea" id="RHEA-COMP:13640"/>
        <dbReference type="ChEBI" id="CHEBI:15377"/>
        <dbReference type="ChEBI" id="CHEBI:15378"/>
        <dbReference type="ChEBI" id="CHEBI:57305"/>
        <dbReference type="ChEBI" id="CHEBI:78442"/>
        <dbReference type="ChEBI" id="CHEBI:78522"/>
    </reaction>
</comment>
<dbReference type="GO" id="GO:0019478">
    <property type="term" value="P:D-amino acid catabolic process"/>
    <property type="evidence" value="ECO:0007669"/>
    <property type="project" value="UniProtKB-UniRule"/>
</dbReference>
<sequence>MKVVIQRVSEASVTVNQEEISRISSGFLLLIGVSEEDTQEDADWLVKKVVQLRVFSDDSGKMNRSIQDIQGGEILCVSQFTLLADYKKGNRPSFIKAAKPDIAIPLFEYFKAQISKYQIPVKSGVFGADMKVSILNDGPVTILMDSKTKE</sequence>
<gene>
    <name evidence="2 3" type="primary">dtd</name>
    <name evidence="3" type="ORF">NCTC12929_01243</name>
</gene>
<feature type="short sequence motif" description="Gly-cisPro motif, important for rejection of L-amino acids" evidence="2">
    <location>
        <begin position="138"/>
        <end position="139"/>
    </location>
</feature>
<dbReference type="EC" id="3.1.1.-" evidence="2"/>
<name>A0A7Z8YNE9_9FLAO</name>
<dbReference type="RefSeq" id="WP_125151190.1">
    <property type="nucleotide sequence ID" value="NZ_UYIV01000001.1"/>
</dbReference>
<comment type="domain">
    <text evidence="2">A Gly-cisPro motif from one monomer fits into the active site of the other monomer to allow specific chiral rejection of L-amino acids.</text>
</comment>
<dbReference type="GO" id="GO:0106026">
    <property type="term" value="F:Gly-tRNA(Ala) deacylase activity"/>
    <property type="evidence" value="ECO:0007669"/>
    <property type="project" value="UniProtKB-UniRule"/>
</dbReference>
<keyword evidence="2" id="KW-0820">tRNA-binding</keyword>
<comment type="function">
    <text evidence="2">An aminoacyl-tRNA editing enzyme that deacylates mischarged D-aminoacyl-tRNAs. Also deacylates mischarged glycyl-tRNA(Ala), protecting cells against glycine mischarging by AlaRS. Acts via tRNA-based rather than protein-based catalysis; rejects L-amino acids rather than detecting D-amino acids in the active site. By recycling D-aminoacyl-tRNA to D-amino acids and free tRNA molecules, this enzyme counteracts the toxicity associated with the formation of D-aminoacyl-tRNA entities in vivo and helps enforce protein L-homochirality.</text>
</comment>
<comment type="subunit">
    <text evidence="2">Homodimer.</text>
</comment>
<dbReference type="Pfam" id="PF02580">
    <property type="entry name" value="Tyr_Deacylase"/>
    <property type="match status" value="1"/>
</dbReference>
<reference evidence="3 4" key="1">
    <citation type="submission" date="2018-11" db="EMBL/GenBank/DDBJ databases">
        <authorList>
            <consortium name="Pathogen Informatics"/>
        </authorList>
    </citation>
    <scope>NUCLEOTIDE SEQUENCE [LARGE SCALE GENOMIC DNA]</scope>
    <source>
        <strain evidence="3 4">NCTC12929</strain>
    </source>
</reference>
<keyword evidence="2" id="KW-0694">RNA-binding</keyword>
<dbReference type="HAMAP" id="MF_00518">
    <property type="entry name" value="Deacylase_Dtd"/>
    <property type="match status" value="1"/>
</dbReference>
<comment type="catalytic activity">
    <reaction evidence="2">
        <text>a D-aminoacyl-tRNA + H2O = a tRNA + a D-alpha-amino acid + H(+)</text>
        <dbReference type="Rhea" id="RHEA:13953"/>
        <dbReference type="Rhea" id="RHEA-COMP:10123"/>
        <dbReference type="Rhea" id="RHEA-COMP:10124"/>
        <dbReference type="ChEBI" id="CHEBI:15377"/>
        <dbReference type="ChEBI" id="CHEBI:15378"/>
        <dbReference type="ChEBI" id="CHEBI:59871"/>
        <dbReference type="ChEBI" id="CHEBI:78442"/>
        <dbReference type="ChEBI" id="CHEBI:79333"/>
        <dbReference type="EC" id="3.1.1.96"/>
    </reaction>
</comment>
<dbReference type="PANTHER" id="PTHR10472">
    <property type="entry name" value="D-TYROSYL-TRNA TYR DEACYLASE"/>
    <property type="match status" value="1"/>
</dbReference>
<dbReference type="SUPFAM" id="SSF69500">
    <property type="entry name" value="DTD-like"/>
    <property type="match status" value="1"/>
</dbReference>
<evidence type="ECO:0000256" key="1">
    <source>
        <dbReference type="ARBA" id="ARBA00009673"/>
    </source>
</evidence>
<dbReference type="GO" id="GO:0000049">
    <property type="term" value="F:tRNA binding"/>
    <property type="evidence" value="ECO:0007669"/>
    <property type="project" value="UniProtKB-UniRule"/>
</dbReference>
<keyword evidence="2" id="KW-0963">Cytoplasm</keyword>
<comment type="subcellular location">
    <subcellularLocation>
        <location evidence="2">Cytoplasm</location>
    </subcellularLocation>
</comment>
<dbReference type="AlphaFoldDB" id="A0A7Z8YNE9"/>
<dbReference type="InterPro" id="IPR003732">
    <property type="entry name" value="Daa-tRNA_deacyls_DTD"/>
</dbReference>
<dbReference type="PANTHER" id="PTHR10472:SF5">
    <property type="entry name" value="D-AMINOACYL-TRNA DEACYLASE 1"/>
    <property type="match status" value="1"/>
</dbReference>
<accession>A0A7Z8YNE9</accession>
<comment type="similarity">
    <text evidence="1 2">Belongs to the DTD family.</text>
</comment>